<dbReference type="Proteomes" id="UP000289738">
    <property type="component" value="Chromosome B07"/>
</dbReference>
<dbReference type="PANTHER" id="PTHR46250">
    <property type="entry name" value="MYB/SANT-LIKE DNA-BINDING DOMAIN PROTEIN-RELATED"/>
    <property type="match status" value="1"/>
</dbReference>
<feature type="region of interest" description="Disordered" evidence="1">
    <location>
        <begin position="83"/>
        <end position="121"/>
    </location>
</feature>
<evidence type="ECO:0000313" key="2">
    <source>
        <dbReference type="EMBL" id="RYQ99191.1"/>
    </source>
</evidence>
<comment type="caution">
    <text evidence="2">The sequence shown here is derived from an EMBL/GenBank/DDBJ whole genome shotgun (WGS) entry which is preliminary data.</text>
</comment>
<gene>
    <name evidence="2" type="ORF">Ahy_B07g087086</name>
</gene>
<proteinExistence type="predicted"/>
<protein>
    <recommendedName>
        <fullName evidence="4">Myb/SANT-like domain-containing protein</fullName>
    </recommendedName>
</protein>
<evidence type="ECO:0000256" key="1">
    <source>
        <dbReference type="SAM" id="MobiDB-lite"/>
    </source>
</evidence>
<reference evidence="2 3" key="1">
    <citation type="submission" date="2019-01" db="EMBL/GenBank/DDBJ databases">
        <title>Sequencing of cultivated peanut Arachis hypogaea provides insights into genome evolution and oil improvement.</title>
        <authorList>
            <person name="Chen X."/>
        </authorList>
    </citation>
    <scope>NUCLEOTIDE SEQUENCE [LARGE SCALE GENOMIC DNA]</scope>
    <source>
        <strain evidence="3">cv. Fuhuasheng</strain>
        <tissue evidence="2">Leaves</tissue>
    </source>
</reference>
<dbReference type="AlphaFoldDB" id="A0A444YB66"/>
<dbReference type="EMBL" id="SDMP01000017">
    <property type="protein sequence ID" value="RYQ99191.1"/>
    <property type="molecule type" value="Genomic_DNA"/>
</dbReference>
<dbReference type="PANTHER" id="PTHR46250:SF18">
    <property type="entry name" value="MYB_SANT-LIKE DOMAIN-CONTAINING PROTEIN"/>
    <property type="match status" value="1"/>
</dbReference>
<organism evidence="2 3">
    <name type="scientific">Arachis hypogaea</name>
    <name type="common">Peanut</name>
    <dbReference type="NCBI Taxonomy" id="3818"/>
    <lineage>
        <taxon>Eukaryota</taxon>
        <taxon>Viridiplantae</taxon>
        <taxon>Streptophyta</taxon>
        <taxon>Embryophyta</taxon>
        <taxon>Tracheophyta</taxon>
        <taxon>Spermatophyta</taxon>
        <taxon>Magnoliopsida</taxon>
        <taxon>eudicotyledons</taxon>
        <taxon>Gunneridae</taxon>
        <taxon>Pentapetalae</taxon>
        <taxon>rosids</taxon>
        <taxon>fabids</taxon>
        <taxon>Fabales</taxon>
        <taxon>Fabaceae</taxon>
        <taxon>Papilionoideae</taxon>
        <taxon>50 kb inversion clade</taxon>
        <taxon>dalbergioids sensu lato</taxon>
        <taxon>Dalbergieae</taxon>
        <taxon>Pterocarpus clade</taxon>
        <taxon>Arachis</taxon>
    </lineage>
</organism>
<name>A0A444YB66_ARAHY</name>
<evidence type="ECO:0000313" key="3">
    <source>
        <dbReference type="Proteomes" id="UP000289738"/>
    </source>
</evidence>
<dbReference type="STRING" id="3818.A0A444YB66"/>
<evidence type="ECO:0008006" key="4">
    <source>
        <dbReference type="Google" id="ProtNLM"/>
    </source>
</evidence>
<feature type="compositionally biased region" description="Polar residues" evidence="1">
    <location>
        <begin position="83"/>
        <end position="92"/>
    </location>
</feature>
<accession>A0A444YB66</accession>
<keyword evidence="3" id="KW-1185">Reference proteome</keyword>
<sequence>MLACSGFGWNSKKQCVVVDSKDVLDAWMKAHPTKFYTPGKPFPLFHQLEGIFGKDRATGAGAVSGFDAEEQVDEEIEDQTQGFYDSDMSANPTIDRGQGQASHSNVGAGPGNTRHSSRKRRQTDLLERMAEHIQQSSVTQSQNAQLIADALVGVNGKFKIGEKLEQLGFREDEVVQHLPSFHYIILLFTSSSMPPSRSDQPSV</sequence>